<accession>A0AAD9MGF2</accession>
<evidence type="ECO:0000256" key="2">
    <source>
        <dbReference type="ARBA" id="ARBA00022692"/>
    </source>
</evidence>
<sequence>MLVGKGRGLFGKGPFPAPIMMSSIQFLFQHFLARFCLWTRLVERRNADNHISWSEYIRTIVPNGVATGLDIGFSNYSLVFISLSFYVMCKSTVPLFLLAFAIAWGIERLTWGLAGVVMVISVGLLLLVAGEVEFDLVGFILVMTASALAGLRWTITQVLLQGSSTHGAAGGPVEVILQLTPVMSLVLAVVSLAHERLWSTLPGSPYFASFGHSMLTVLIIVAGGLLAFVMVWAEFALISHTSALTFMVAGTFKEIVTVAAAVLFLGETFTAVNALGLVVLIAGVALFNWQKYRKLREQERARLSEVLEDGVEAGAAADDERVRLVSSRPSKLRDGGRAADARLFVLQDDEDDSDSLSAGEAGRDAQISPLARSRRSRGTPRAIRTAGPRDPVQILQHEGSTLGTISSPNKRSVSSPASSMRLL</sequence>
<feature type="transmembrane region" description="Helical" evidence="6">
    <location>
        <begin position="244"/>
        <end position="265"/>
    </location>
</feature>
<dbReference type="PANTHER" id="PTHR11132">
    <property type="entry name" value="SOLUTE CARRIER FAMILY 35"/>
    <property type="match status" value="1"/>
</dbReference>
<feature type="transmembrane region" description="Helical" evidence="6">
    <location>
        <begin position="78"/>
        <end position="104"/>
    </location>
</feature>
<evidence type="ECO:0000313" key="8">
    <source>
        <dbReference type="EMBL" id="KAK2076739.1"/>
    </source>
</evidence>
<feature type="compositionally biased region" description="Polar residues" evidence="5">
    <location>
        <begin position="398"/>
        <end position="423"/>
    </location>
</feature>
<evidence type="ECO:0000256" key="5">
    <source>
        <dbReference type="SAM" id="MobiDB-lite"/>
    </source>
</evidence>
<feature type="transmembrane region" description="Helical" evidence="6">
    <location>
        <begin position="111"/>
        <end position="130"/>
    </location>
</feature>
<evidence type="ECO:0000256" key="1">
    <source>
        <dbReference type="ARBA" id="ARBA00004141"/>
    </source>
</evidence>
<dbReference type="InterPro" id="IPR037185">
    <property type="entry name" value="EmrE-like"/>
</dbReference>
<feature type="region of interest" description="Disordered" evidence="5">
    <location>
        <begin position="351"/>
        <end position="423"/>
    </location>
</feature>
<evidence type="ECO:0000259" key="7">
    <source>
        <dbReference type="Pfam" id="PF03151"/>
    </source>
</evidence>
<dbReference type="GO" id="GO:0016020">
    <property type="term" value="C:membrane"/>
    <property type="evidence" value="ECO:0007669"/>
    <property type="project" value="UniProtKB-SubCell"/>
</dbReference>
<evidence type="ECO:0000256" key="3">
    <source>
        <dbReference type="ARBA" id="ARBA00022989"/>
    </source>
</evidence>
<dbReference type="Pfam" id="PF03151">
    <property type="entry name" value="TPT"/>
    <property type="match status" value="1"/>
</dbReference>
<keyword evidence="4 6" id="KW-0472">Membrane</keyword>
<dbReference type="SUPFAM" id="SSF103481">
    <property type="entry name" value="Multidrug resistance efflux transporter EmrE"/>
    <property type="match status" value="1"/>
</dbReference>
<comment type="caution">
    <text evidence="8">The sequence shown here is derived from an EMBL/GenBank/DDBJ whole genome shotgun (WGS) entry which is preliminary data.</text>
</comment>
<organism evidence="8 9">
    <name type="scientific">Prototheca wickerhamii</name>
    <dbReference type="NCBI Taxonomy" id="3111"/>
    <lineage>
        <taxon>Eukaryota</taxon>
        <taxon>Viridiplantae</taxon>
        <taxon>Chlorophyta</taxon>
        <taxon>core chlorophytes</taxon>
        <taxon>Trebouxiophyceae</taxon>
        <taxon>Chlorellales</taxon>
        <taxon>Chlorellaceae</taxon>
        <taxon>Prototheca</taxon>
    </lineage>
</organism>
<feature type="domain" description="Sugar phosphate transporter" evidence="7">
    <location>
        <begin position="15"/>
        <end position="288"/>
    </location>
</feature>
<evidence type="ECO:0000256" key="6">
    <source>
        <dbReference type="SAM" id="Phobius"/>
    </source>
</evidence>
<comment type="subcellular location">
    <subcellularLocation>
        <location evidence="1">Membrane</location>
        <topology evidence="1">Multi-pass membrane protein</topology>
    </subcellularLocation>
</comment>
<feature type="transmembrane region" description="Helical" evidence="6">
    <location>
        <begin position="271"/>
        <end position="289"/>
    </location>
</feature>
<reference evidence="8" key="1">
    <citation type="submission" date="2021-01" db="EMBL/GenBank/DDBJ databases">
        <authorList>
            <person name="Eckstrom K.M.E."/>
        </authorList>
    </citation>
    <scope>NUCLEOTIDE SEQUENCE</scope>
    <source>
        <strain evidence="8">UVCC 0001</strain>
    </source>
</reference>
<feature type="transmembrane region" description="Helical" evidence="6">
    <location>
        <begin position="206"/>
        <end position="232"/>
    </location>
</feature>
<dbReference type="InterPro" id="IPR050186">
    <property type="entry name" value="TPT_transporter"/>
</dbReference>
<dbReference type="EMBL" id="JASFZW010000009">
    <property type="protein sequence ID" value="KAK2076739.1"/>
    <property type="molecule type" value="Genomic_DNA"/>
</dbReference>
<dbReference type="AlphaFoldDB" id="A0AAD9MGF2"/>
<proteinExistence type="predicted"/>
<keyword evidence="9" id="KW-1185">Reference proteome</keyword>
<dbReference type="InterPro" id="IPR004853">
    <property type="entry name" value="Sugar_P_trans_dom"/>
</dbReference>
<gene>
    <name evidence="8" type="ORF">QBZ16_005499</name>
</gene>
<dbReference type="Proteomes" id="UP001255856">
    <property type="component" value="Unassembled WGS sequence"/>
</dbReference>
<protein>
    <recommendedName>
        <fullName evidence="7">Sugar phosphate transporter domain-containing protein</fullName>
    </recommendedName>
</protein>
<feature type="transmembrane region" description="Helical" evidence="6">
    <location>
        <begin position="136"/>
        <end position="155"/>
    </location>
</feature>
<keyword evidence="2 6" id="KW-0812">Transmembrane</keyword>
<evidence type="ECO:0000256" key="4">
    <source>
        <dbReference type="ARBA" id="ARBA00023136"/>
    </source>
</evidence>
<keyword evidence="3 6" id="KW-1133">Transmembrane helix</keyword>
<name>A0AAD9MGF2_PROWI</name>
<evidence type="ECO:0000313" key="9">
    <source>
        <dbReference type="Proteomes" id="UP001255856"/>
    </source>
</evidence>